<sequence>MRDISLEVESFKRIRAGRIEPDKSGSTVISAKNGQGKSSALSAIRVVFGGHDGNKAAKSIRDGAESARVRLDPGKVMVTRTWCNRTAAVRAESKEGSEHRSPQVMLDRIAFDSVALTRLRGREQKRALLTLVDLDAVAHASLRSAPTSAG</sequence>
<dbReference type="SUPFAM" id="SSF52540">
    <property type="entry name" value="P-loop containing nucleoside triphosphate hydrolases"/>
    <property type="match status" value="1"/>
</dbReference>
<name>A0ABN2LJN1_9MICO</name>
<feature type="domain" description="Rad50/SbcC-type AAA" evidence="1">
    <location>
        <begin position="5"/>
        <end position="74"/>
    </location>
</feature>
<evidence type="ECO:0000313" key="3">
    <source>
        <dbReference type="Proteomes" id="UP001500851"/>
    </source>
</evidence>
<dbReference type="InterPro" id="IPR027417">
    <property type="entry name" value="P-loop_NTPase"/>
</dbReference>
<evidence type="ECO:0000313" key="2">
    <source>
        <dbReference type="EMBL" id="GAA1790656.1"/>
    </source>
</evidence>
<keyword evidence="3" id="KW-1185">Reference proteome</keyword>
<reference evidence="2 3" key="1">
    <citation type="journal article" date="2019" name="Int. J. Syst. Evol. Microbiol.">
        <title>The Global Catalogue of Microorganisms (GCM) 10K type strain sequencing project: providing services to taxonomists for standard genome sequencing and annotation.</title>
        <authorList>
            <consortium name="The Broad Institute Genomics Platform"/>
            <consortium name="The Broad Institute Genome Sequencing Center for Infectious Disease"/>
            <person name="Wu L."/>
            <person name="Ma J."/>
        </authorList>
    </citation>
    <scope>NUCLEOTIDE SEQUENCE [LARGE SCALE GENOMIC DNA]</scope>
    <source>
        <strain evidence="2 3">JCM 14736</strain>
    </source>
</reference>
<evidence type="ECO:0000259" key="1">
    <source>
        <dbReference type="Pfam" id="PF13476"/>
    </source>
</evidence>
<organism evidence="2 3">
    <name type="scientific">Leucobacter iarius</name>
    <dbReference type="NCBI Taxonomy" id="333963"/>
    <lineage>
        <taxon>Bacteria</taxon>
        <taxon>Bacillati</taxon>
        <taxon>Actinomycetota</taxon>
        <taxon>Actinomycetes</taxon>
        <taxon>Micrococcales</taxon>
        <taxon>Microbacteriaceae</taxon>
        <taxon>Leucobacter</taxon>
    </lineage>
</organism>
<dbReference type="Pfam" id="PF13476">
    <property type="entry name" value="AAA_23"/>
    <property type="match status" value="1"/>
</dbReference>
<gene>
    <name evidence="2" type="ORF">GCM10009768_19590</name>
</gene>
<dbReference type="Gene3D" id="3.40.50.300">
    <property type="entry name" value="P-loop containing nucleotide triphosphate hydrolases"/>
    <property type="match status" value="1"/>
</dbReference>
<dbReference type="Proteomes" id="UP001500851">
    <property type="component" value="Unassembled WGS sequence"/>
</dbReference>
<comment type="caution">
    <text evidence="2">The sequence shown here is derived from an EMBL/GenBank/DDBJ whole genome shotgun (WGS) entry which is preliminary data.</text>
</comment>
<dbReference type="InterPro" id="IPR038729">
    <property type="entry name" value="Rad50/SbcC_AAA"/>
</dbReference>
<dbReference type="RefSeq" id="WP_344031857.1">
    <property type="nucleotide sequence ID" value="NZ_BAAAOB010000002.1"/>
</dbReference>
<proteinExistence type="predicted"/>
<protein>
    <recommendedName>
        <fullName evidence="1">Rad50/SbcC-type AAA domain-containing protein</fullName>
    </recommendedName>
</protein>
<accession>A0ABN2LJN1</accession>
<dbReference type="EMBL" id="BAAAOB010000002">
    <property type="protein sequence ID" value="GAA1790656.1"/>
    <property type="molecule type" value="Genomic_DNA"/>
</dbReference>